<reference evidence="1" key="1">
    <citation type="submission" date="2023-11" db="EMBL/GenBank/DDBJ databases">
        <title>Genome assemblies of two species of porcelain crab, Petrolisthes cinctipes and Petrolisthes manimaculis (Anomura: Porcellanidae).</title>
        <authorList>
            <person name="Angst P."/>
        </authorList>
    </citation>
    <scope>NUCLEOTIDE SEQUENCE</scope>
    <source>
        <strain evidence="1">PB745_02</strain>
        <tissue evidence="1">Gill</tissue>
    </source>
</reference>
<evidence type="ECO:0000313" key="2">
    <source>
        <dbReference type="Proteomes" id="UP001292094"/>
    </source>
</evidence>
<dbReference type="Proteomes" id="UP001292094">
    <property type="component" value="Unassembled WGS sequence"/>
</dbReference>
<gene>
    <name evidence="1" type="ORF">Pmani_005412</name>
</gene>
<dbReference type="AlphaFoldDB" id="A0AAE1QDX4"/>
<sequence>MDKAITLRSLCLARRVMYFPMELKVVREVHAPTCVTKTNVDVGPVNVNNHVNCPAGQHFVVQASRCIDGLECNNVCQDGNINWPSKPTTGPGTPTPTTPTTDCINSLVCPSAGYFSMCTYTCQPQYFYCSGYGVPATIQTCIDGNVFNPDPDYPYCILPGNCPGTPTIPTTDCINSLVCPSAGYFSMCTYTCQPQYFYCSGYGVPATIQTCIDGNVFNPDPDYPYCILPGSCPYFPPLL</sequence>
<dbReference type="EMBL" id="JAWZYT010000401">
    <property type="protein sequence ID" value="KAK4323953.1"/>
    <property type="molecule type" value="Genomic_DNA"/>
</dbReference>
<evidence type="ECO:0000313" key="1">
    <source>
        <dbReference type="EMBL" id="KAK4323953.1"/>
    </source>
</evidence>
<proteinExistence type="predicted"/>
<protein>
    <submittedName>
        <fullName evidence="1">Uncharacterized protein</fullName>
    </submittedName>
</protein>
<comment type="caution">
    <text evidence="1">The sequence shown here is derived from an EMBL/GenBank/DDBJ whole genome shotgun (WGS) entry which is preliminary data.</text>
</comment>
<keyword evidence="2" id="KW-1185">Reference proteome</keyword>
<organism evidence="1 2">
    <name type="scientific">Petrolisthes manimaculis</name>
    <dbReference type="NCBI Taxonomy" id="1843537"/>
    <lineage>
        <taxon>Eukaryota</taxon>
        <taxon>Metazoa</taxon>
        <taxon>Ecdysozoa</taxon>
        <taxon>Arthropoda</taxon>
        <taxon>Crustacea</taxon>
        <taxon>Multicrustacea</taxon>
        <taxon>Malacostraca</taxon>
        <taxon>Eumalacostraca</taxon>
        <taxon>Eucarida</taxon>
        <taxon>Decapoda</taxon>
        <taxon>Pleocyemata</taxon>
        <taxon>Anomura</taxon>
        <taxon>Galatheoidea</taxon>
        <taxon>Porcellanidae</taxon>
        <taxon>Petrolisthes</taxon>
    </lineage>
</organism>
<name>A0AAE1QDX4_9EUCA</name>
<accession>A0AAE1QDX4</accession>